<evidence type="ECO:0000313" key="3">
    <source>
        <dbReference type="Proteomes" id="UP000823771"/>
    </source>
</evidence>
<dbReference type="AlphaFoldDB" id="A0A9D9ISW9"/>
<evidence type="ECO:0000313" key="2">
    <source>
        <dbReference type="EMBL" id="MBO8477696.1"/>
    </source>
</evidence>
<evidence type="ECO:0008006" key="4">
    <source>
        <dbReference type="Google" id="ProtNLM"/>
    </source>
</evidence>
<keyword evidence="1" id="KW-1133">Transmembrane helix</keyword>
<organism evidence="2 3">
    <name type="scientific">Candidatus Cryptobacteroides excrementipullorum</name>
    <dbReference type="NCBI Taxonomy" id="2840761"/>
    <lineage>
        <taxon>Bacteria</taxon>
        <taxon>Pseudomonadati</taxon>
        <taxon>Bacteroidota</taxon>
        <taxon>Bacteroidia</taxon>
        <taxon>Bacteroidales</taxon>
        <taxon>Candidatus Cryptobacteroides</taxon>
    </lineage>
</organism>
<dbReference type="Pfam" id="PF19579">
    <property type="entry name" value="FtsL_2"/>
    <property type="match status" value="1"/>
</dbReference>
<evidence type="ECO:0000256" key="1">
    <source>
        <dbReference type="SAM" id="Phobius"/>
    </source>
</evidence>
<keyword evidence="1" id="KW-0472">Membrane</keyword>
<protein>
    <recommendedName>
        <fullName evidence="4">Cell division protein FtsL</fullName>
    </recommendedName>
</protein>
<reference evidence="2" key="2">
    <citation type="journal article" date="2021" name="PeerJ">
        <title>Extensive microbial diversity within the chicken gut microbiome revealed by metagenomics and culture.</title>
        <authorList>
            <person name="Gilroy R."/>
            <person name="Ravi A."/>
            <person name="Getino M."/>
            <person name="Pursley I."/>
            <person name="Horton D.L."/>
            <person name="Alikhan N.F."/>
            <person name="Baker D."/>
            <person name="Gharbi K."/>
            <person name="Hall N."/>
            <person name="Watson M."/>
            <person name="Adriaenssens E.M."/>
            <person name="Foster-Nyarko E."/>
            <person name="Jarju S."/>
            <person name="Secka A."/>
            <person name="Antonio M."/>
            <person name="Oren A."/>
            <person name="Chaudhuri R.R."/>
            <person name="La Ragione R."/>
            <person name="Hildebrand F."/>
            <person name="Pallen M.J."/>
        </authorList>
    </citation>
    <scope>NUCLEOTIDE SEQUENCE</scope>
    <source>
        <strain evidence="2">2478</strain>
    </source>
</reference>
<dbReference type="InterPro" id="IPR045755">
    <property type="entry name" value="FtsL-like"/>
</dbReference>
<name>A0A9D9ISW9_9BACT</name>
<reference evidence="2" key="1">
    <citation type="submission" date="2020-10" db="EMBL/GenBank/DDBJ databases">
        <authorList>
            <person name="Gilroy R."/>
        </authorList>
    </citation>
    <scope>NUCLEOTIDE SEQUENCE</scope>
    <source>
        <strain evidence="2">2478</strain>
    </source>
</reference>
<keyword evidence="1" id="KW-0812">Transmembrane</keyword>
<feature type="transmembrane region" description="Helical" evidence="1">
    <location>
        <begin position="33"/>
        <end position="52"/>
    </location>
</feature>
<gene>
    <name evidence="2" type="ORF">IAB80_02190</name>
</gene>
<dbReference type="EMBL" id="JADILZ010000021">
    <property type="protein sequence ID" value="MBO8477696.1"/>
    <property type="molecule type" value="Genomic_DNA"/>
</dbReference>
<proteinExistence type="predicted"/>
<accession>A0A9D9ISW9</accession>
<sequence>MKWEFGKIWELVKNSFTATLRGEFLLRLRFDRWFLHIIYFFVLCTLNIWITLEIEQTMLNEERNKERLEDLKIYHAQKTCELVSLDRLSTVEELLEKSGSRLTVPEKPADRLK</sequence>
<dbReference type="Proteomes" id="UP000823771">
    <property type="component" value="Unassembled WGS sequence"/>
</dbReference>
<comment type="caution">
    <text evidence="2">The sequence shown here is derived from an EMBL/GenBank/DDBJ whole genome shotgun (WGS) entry which is preliminary data.</text>
</comment>